<dbReference type="EMBL" id="QFFG01000001">
    <property type="protein sequence ID" value="PWG06568.1"/>
    <property type="molecule type" value="Genomic_DNA"/>
</dbReference>
<dbReference type="AlphaFoldDB" id="A0A2U2JE04"/>
<evidence type="ECO:0000313" key="1">
    <source>
        <dbReference type="EMBL" id="PWG06568.1"/>
    </source>
</evidence>
<keyword evidence="2" id="KW-1185">Reference proteome</keyword>
<gene>
    <name evidence="1" type="ORF">DIS07_01665</name>
</gene>
<dbReference type="Proteomes" id="UP000245670">
    <property type="component" value="Unassembled WGS sequence"/>
</dbReference>
<organism evidence="1 2">
    <name type="scientific">Polaribacter aquimarinus</name>
    <dbReference type="NCBI Taxonomy" id="2100726"/>
    <lineage>
        <taxon>Bacteria</taxon>
        <taxon>Pseudomonadati</taxon>
        <taxon>Bacteroidota</taxon>
        <taxon>Flavobacteriia</taxon>
        <taxon>Flavobacteriales</taxon>
        <taxon>Flavobacteriaceae</taxon>
    </lineage>
</organism>
<accession>A0A2U2JE04</accession>
<name>A0A2U2JE04_9FLAO</name>
<reference evidence="1 2" key="1">
    <citation type="submission" date="2018-05" db="EMBL/GenBank/DDBJ databases">
        <title>Polaribacter aquimarinus sp. nov., isolated from sediment in a sediment of sea.</title>
        <authorList>
            <person name="Lu D."/>
        </authorList>
    </citation>
    <scope>NUCLEOTIDE SEQUENCE [LARGE SCALE GENOMIC DNA]</scope>
    <source>
        <strain evidence="1 2">ZY113</strain>
    </source>
</reference>
<evidence type="ECO:0000313" key="2">
    <source>
        <dbReference type="Proteomes" id="UP000245670"/>
    </source>
</evidence>
<sequence length="439" mass="52208">MWQRIPLCKYTKIDLIDGVKISVLDANINQLESKLIFYRQISEDTGLYKNYKVAEYHFCKIRIYDSGTVLFIGSIHKLWNSLHNVLAPNYKKTKNYKGYNGNLFTLKDIIEVRHHLKKLFECTSDKMIFQNIEFGINTTPNFNPQLFIIGLLYLTTKSFEFRFDNNFAQVIYQRYRVKIYNKSNQYGIIEKTLRIETQIKKSEEYKYKKLDIININSFADINVSTLNNAKGLLLRHFNRVIYFDYTIRENEFTKTIKTTLLKYKNPQYWFQFKTKSNKRDHKKKLQKYISNHSDNLKEQIISNILKKFELIIAERPQIKNKKTAPFNQLFNTKKTALSNHSSKGLKGANKPYKKCRVTAVDISMQKEDSILLSHTGLRYYFENDKLIFLIIKNKYLSKKWLYNGFETQIKELAHNIRNKHSNCKRSQDDNNNPSQTRLF</sequence>
<comment type="caution">
    <text evidence="1">The sequence shown here is derived from an EMBL/GenBank/DDBJ whole genome shotgun (WGS) entry which is preliminary data.</text>
</comment>
<protein>
    <submittedName>
        <fullName evidence="1">Uncharacterized protein</fullName>
    </submittedName>
</protein>
<proteinExistence type="predicted"/>